<gene>
    <name evidence="3" type="ordered locus">CA2559_07555</name>
</gene>
<protein>
    <recommendedName>
        <fullName evidence="2">Secretion system C-terminal sorting domain-containing protein</fullName>
    </recommendedName>
</protein>
<name>A3U8N3_CROAH</name>
<dbReference type="RefSeq" id="WP_013187268.1">
    <property type="nucleotide sequence ID" value="NC_014230.1"/>
</dbReference>
<dbReference type="SUPFAM" id="SSF141072">
    <property type="entry name" value="CalX-like"/>
    <property type="match status" value="1"/>
</dbReference>
<dbReference type="Gene3D" id="2.60.40.2030">
    <property type="match status" value="1"/>
</dbReference>
<dbReference type="Proteomes" id="UP000002297">
    <property type="component" value="Chromosome"/>
</dbReference>
<keyword evidence="4" id="KW-1185">Reference proteome</keyword>
<dbReference type="InterPro" id="IPR038081">
    <property type="entry name" value="CalX-like_sf"/>
</dbReference>
<dbReference type="KEGG" id="cat:CA2559_07555"/>
<dbReference type="InterPro" id="IPR026444">
    <property type="entry name" value="Secre_tail"/>
</dbReference>
<feature type="domain" description="Secretion system C-terminal sorting" evidence="2">
    <location>
        <begin position="517"/>
        <end position="579"/>
    </location>
</feature>
<dbReference type="AlphaFoldDB" id="A3U8N3"/>
<evidence type="ECO:0000256" key="1">
    <source>
        <dbReference type="ARBA" id="ARBA00022729"/>
    </source>
</evidence>
<organism evidence="3 4">
    <name type="scientific">Croceibacter atlanticus (strain ATCC BAA-628 / JCM 21780 / CIP 108009 / IAM 15332 / KCTC 12090 / HTCC2559)</name>
    <dbReference type="NCBI Taxonomy" id="216432"/>
    <lineage>
        <taxon>Bacteria</taxon>
        <taxon>Pseudomonadati</taxon>
        <taxon>Bacteroidota</taxon>
        <taxon>Flavobacteriia</taxon>
        <taxon>Flavobacteriales</taxon>
        <taxon>Flavobacteriaceae</taxon>
        <taxon>Croceibacter</taxon>
    </lineage>
</organism>
<dbReference type="GeneID" id="89453283"/>
<accession>A3U8N3</accession>
<dbReference type="HOGENOM" id="CLU_469875_0_0_10"/>
<reference evidence="3 4" key="1">
    <citation type="journal article" date="2010" name="J. Bacteriol.">
        <title>The complete genome sequence of Croceibacter atlanticus HTCC2559T.</title>
        <authorList>
            <person name="Oh H.M."/>
            <person name="Kang I."/>
            <person name="Ferriera S."/>
            <person name="Giovannoni S.J."/>
            <person name="Cho J.C."/>
        </authorList>
    </citation>
    <scope>NUCLEOTIDE SEQUENCE [LARGE SCALE GENOMIC DNA]</scope>
    <source>
        <strain evidence="4">ATCC BAA-628 / HTCC2559 / KCTC 12090</strain>
    </source>
</reference>
<evidence type="ECO:0000313" key="3">
    <source>
        <dbReference type="EMBL" id="EAP88600.1"/>
    </source>
</evidence>
<keyword evidence="1" id="KW-0732">Signal</keyword>
<dbReference type="eggNOG" id="COG3227">
    <property type="taxonomic scope" value="Bacteria"/>
</dbReference>
<dbReference type="Pfam" id="PF18962">
    <property type="entry name" value="Por_Secre_tail"/>
    <property type="match status" value="1"/>
</dbReference>
<sequence>MITQLHKNIYIIKYSVLLTILLFPLCKIAAQEQMGSLDFAMPTVSFNEANPDTDCNAFRTFDISVFGIQVEPAVSVTILVNGGTASANEDFMLSNSTFDVEGTGAVDFQMDIFNDALIEGDETIDLMFSFNGESRNATVTIKDDDVTPIVGNTTVDLLVETFDASTLPENWETIDAIDTGLNHWEFNGAGLAAGTAYITDGTSAMPSYDGNLGADPAAMDASSNALLLSPMISAAGLKDVNISFDWTAGGELDTESPSPFDYGQVSYKIEGEDFVVLENFTGTAESLGAAVQSGTFSQLYPELANKNFQVGFRWINDQLVGTAFSFTIDNVSVTAEPLNVETSETGSDTELVRTQNDVYFISDENTAIMARIENATEDLGCVQISVIESGTEAVENTQAGFNRASKVFEITADGTNASSASYDLTLYYASDELAVFTDVSTMNMVKVEGADVDATTDTNTTVTGQLFEDNSASGFVTYKGNFSGFGVFSVVENATQSIEDIRTNQFSVFPTILHQQQQLHIVSNSTSQIESIYIYDISGKRVYERENISDPNANLTLNVSSGLYFLKINNAAETTKLVVK</sequence>
<proteinExistence type="predicted"/>
<dbReference type="EMBL" id="CP002046">
    <property type="protein sequence ID" value="EAP88600.1"/>
    <property type="molecule type" value="Genomic_DNA"/>
</dbReference>
<evidence type="ECO:0000313" key="4">
    <source>
        <dbReference type="Proteomes" id="UP000002297"/>
    </source>
</evidence>
<evidence type="ECO:0000259" key="2">
    <source>
        <dbReference type="Pfam" id="PF18962"/>
    </source>
</evidence>
<dbReference type="OrthoDB" id="291295at2"/>
<dbReference type="NCBIfam" id="TIGR04183">
    <property type="entry name" value="Por_Secre_tail"/>
    <property type="match status" value="1"/>
</dbReference>